<accession>A0A383D4V8</accession>
<dbReference type="EMBL" id="UINC01214192">
    <property type="protein sequence ID" value="SVE39309.1"/>
    <property type="molecule type" value="Genomic_DNA"/>
</dbReference>
<dbReference type="InterPro" id="IPR029063">
    <property type="entry name" value="SAM-dependent_MTases_sf"/>
</dbReference>
<feature type="non-terminal residue" evidence="1">
    <location>
        <position position="123"/>
    </location>
</feature>
<feature type="non-terminal residue" evidence="1">
    <location>
        <position position="1"/>
    </location>
</feature>
<gene>
    <name evidence="1" type="ORF">METZ01_LOCUS492163</name>
</gene>
<dbReference type="SUPFAM" id="SSF53335">
    <property type="entry name" value="S-adenosyl-L-methionine-dependent methyltransferases"/>
    <property type="match status" value="1"/>
</dbReference>
<dbReference type="AlphaFoldDB" id="A0A383D4V8"/>
<name>A0A383D4V8_9ZZZZ</name>
<reference evidence="1" key="1">
    <citation type="submission" date="2018-05" db="EMBL/GenBank/DDBJ databases">
        <authorList>
            <person name="Lanie J.A."/>
            <person name="Ng W.-L."/>
            <person name="Kazmierczak K.M."/>
            <person name="Andrzejewski T.M."/>
            <person name="Davidsen T.M."/>
            <person name="Wayne K.J."/>
            <person name="Tettelin H."/>
            <person name="Glass J.I."/>
            <person name="Rusch D."/>
            <person name="Podicherti R."/>
            <person name="Tsui H.-C.T."/>
            <person name="Winkler M.E."/>
        </authorList>
    </citation>
    <scope>NUCLEOTIDE SEQUENCE</scope>
</reference>
<evidence type="ECO:0000313" key="1">
    <source>
        <dbReference type="EMBL" id="SVE39309.1"/>
    </source>
</evidence>
<protein>
    <recommendedName>
        <fullName evidence="2">Methyltransferase putative zinc binding domain-containing protein</fullName>
    </recommendedName>
</protein>
<organism evidence="1">
    <name type="scientific">marine metagenome</name>
    <dbReference type="NCBI Taxonomy" id="408172"/>
    <lineage>
        <taxon>unclassified sequences</taxon>
        <taxon>metagenomes</taxon>
        <taxon>ecological metagenomes</taxon>
    </lineage>
</organism>
<proteinExistence type="predicted"/>
<sequence>VAPLSVRLLQSCPICAGENGKLLLKKDNLDRIYNLVKCESCKQVMINPLPSVEQLKEYYNSEFSVPPFQERKARRKGAKVLDLLQEMGLGEESSVLDIGASDGFFLDEARNRKYNIDGVELSS</sequence>
<dbReference type="Gene3D" id="3.40.50.150">
    <property type="entry name" value="Vaccinia Virus protein VP39"/>
    <property type="match status" value="1"/>
</dbReference>
<evidence type="ECO:0008006" key="2">
    <source>
        <dbReference type="Google" id="ProtNLM"/>
    </source>
</evidence>